<proteinExistence type="predicted"/>
<keyword evidence="2" id="KW-0540">Nuclease</keyword>
<dbReference type="EMBL" id="QHBU01000163">
    <property type="protein sequence ID" value="PZR80249.1"/>
    <property type="molecule type" value="Genomic_DNA"/>
</dbReference>
<feature type="non-terminal residue" evidence="2">
    <location>
        <position position="104"/>
    </location>
</feature>
<name>A0A2W5Z4J5_9BACT</name>
<keyword evidence="2" id="KW-0378">Hydrolase</keyword>
<evidence type="ECO:0000313" key="3">
    <source>
        <dbReference type="Proteomes" id="UP000248724"/>
    </source>
</evidence>
<dbReference type="AlphaFoldDB" id="A0A2W5Z4J5"/>
<keyword evidence="2" id="KW-0255">Endonuclease</keyword>
<organism evidence="2 3">
    <name type="scientific">Candidatus Aeolococcus gillhamiae</name>
    <dbReference type="NCBI Taxonomy" id="3127015"/>
    <lineage>
        <taxon>Bacteria</taxon>
        <taxon>Bacillati</taxon>
        <taxon>Candidatus Dormiibacterota</taxon>
        <taxon>Candidatus Dormibacteria</taxon>
        <taxon>Candidatus Aeolococcales</taxon>
        <taxon>Candidatus Aeolococcaceae</taxon>
        <taxon>Candidatus Aeolococcus</taxon>
    </lineage>
</organism>
<evidence type="ECO:0000313" key="2">
    <source>
        <dbReference type="EMBL" id="PZR80249.1"/>
    </source>
</evidence>
<feature type="region of interest" description="Disordered" evidence="1">
    <location>
        <begin position="1"/>
        <end position="26"/>
    </location>
</feature>
<dbReference type="GO" id="GO:0004519">
    <property type="term" value="F:endonuclease activity"/>
    <property type="evidence" value="ECO:0007669"/>
    <property type="project" value="UniProtKB-KW"/>
</dbReference>
<protein>
    <submittedName>
        <fullName evidence="2">HNH endonuclease</fullName>
    </submittedName>
</protein>
<accession>A0A2W5Z4J5</accession>
<sequence length="104" mass="10991">MGAPPAGSGTLARPRIAAPEAGRSRYVRDEWQPHGWADADGDGCNTREEVLIAESSTPPQRGAGCKTLGGEWDDRYTGRRVTSPTSLQIDHLVALSDASASGGW</sequence>
<gene>
    <name evidence="2" type="ORF">DLM65_08645</name>
</gene>
<dbReference type="Proteomes" id="UP000248724">
    <property type="component" value="Unassembled WGS sequence"/>
</dbReference>
<evidence type="ECO:0000256" key="1">
    <source>
        <dbReference type="SAM" id="MobiDB-lite"/>
    </source>
</evidence>
<comment type="caution">
    <text evidence="2">The sequence shown here is derived from an EMBL/GenBank/DDBJ whole genome shotgun (WGS) entry which is preliminary data.</text>
</comment>
<reference evidence="2 3" key="1">
    <citation type="journal article" date="2017" name="Nature">
        <title>Atmospheric trace gases support primary production in Antarctic desert surface soil.</title>
        <authorList>
            <person name="Ji M."/>
            <person name="Greening C."/>
            <person name="Vanwonterghem I."/>
            <person name="Carere C.R."/>
            <person name="Bay S.K."/>
            <person name="Steen J.A."/>
            <person name="Montgomery K."/>
            <person name="Lines T."/>
            <person name="Beardall J."/>
            <person name="van Dorst J."/>
            <person name="Snape I."/>
            <person name="Stott M.B."/>
            <person name="Hugenholtz P."/>
            <person name="Ferrari B.C."/>
        </authorList>
    </citation>
    <scope>NUCLEOTIDE SEQUENCE [LARGE SCALE GENOMIC DNA]</scope>
    <source>
        <strain evidence="2">RRmetagenome_bin12</strain>
    </source>
</reference>